<keyword evidence="1" id="KW-1133">Transmembrane helix</keyword>
<dbReference type="OrthoDB" id="21640at2"/>
<gene>
    <name evidence="2" type="ORF">ELAC_0156</name>
</gene>
<name>A0A0H5DN52_9BACT</name>
<protein>
    <submittedName>
        <fullName evidence="2">Conserved putative membrane protein</fullName>
    </submittedName>
</protein>
<keyword evidence="3" id="KW-1185">Reference proteome</keyword>
<keyword evidence="1" id="KW-0812">Transmembrane</keyword>
<evidence type="ECO:0000313" key="2">
    <source>
        <dbReference type="EMBL" id="CRX37517.1"/>
    </source>
</evidence>
<evidence type="ECO:0000313" key="3">
    <source>
        <dbReference type="Proteomes" id="UP000220251"/>
    </source>
</evidence>
<organism evidence="2 3">
    <name type="scientific">Estrella lausannensis</name>
    <dbReference type="NCBI Taxonomy" id="483423"/>
    <lineage>
        <taxon>Bacteria</taxon>
        <taxon>Pseudomonadati</taxon>
        <taxon>Chlamydiota</taxon>
        <taxon>Chlamydiia</taxon>
        <taxon>Parachlamydiales</taxon>
        <taxon>Candidatus Criblamydiaceae</taxon>
        <taxon>Estrella</taxon>
    </lineage>
</organism>
<feature type="transmembrane region" description="Helical" evidence="1">
    <location>
        <begin position="32"/>
        <end position="51"/>
    </location>
</feature>
<dbReference type="Proteomes" id="UP000220251">
    <property type="component" value="Unassembled WGS sequence"/>
</dbReference>
<dbReference type="AlphaFoldDB" id="A0A0H5DN52"/>
<reference evidence="3" key="1">
    <citation type="submission" date="2015-06" db="EMBL/GenBank/DDBJ databases">
        <authorList>
            <person name="Bertelli C."/>
        </authorList>
    </citation>
    <scope>NUCLEOTIDE SEQUENCE [LARGE SCALE GENOMIC DNA]</scope>
    <source>
        <strain evidence="3">CRIB-30</strain>
    </source>
</reference>
<dbReference type="EMBL" id="CWGJ01000001">
    <property type="protein sequence ID" value="CRX37517.1"/>
    <property type="molecule type" value="Genomic_DNA"/>
</dbReference>
<proteinExistence type="predicted"/>
<accession>A0A0H5DN52</accession>
<evidence type="ECO:0000256" key="1">
    <source>
        <dbReference type="SAM" id="Phobius"/>
    </source>
</evidence>
<sequence length="83" mass="9867">MTNHEEDKDEIEIFADGSVQSKNAEIPRWLKLIYFILPFWGLVWLILYWNGSHGWLDRGSWQELQKAANTTFPYENVDQPQKL</sequence>
<dbReference type="RefSeq" id="WP_098037370.1">
    <property type="nucleotide sequence ID" value="NZ_CWGJ01000001.1"/>
</dbReference>
<keyword evidence="1" id="KW-0472">Membrane</keyword>